<dbReference type="GO" id="GO:0005524">
    <property type="term" value="F:ATP binding"/>
    <property type="evidence" value="ECO:0007669"/>
    <property type="project" value="UniProtKB-KW"/>
</dbReference>
<evidence type="ECO:0000313" key="7">
    <source>
        <dbReference type="EMBL" id="AIE94465.1"/>
    </source>
</evidence>
<organism evidence="7">
    <name type="scientific">uncultured marine thaumarchaeote AD1000_46_C12</name>
    <dbReference type="NCBI Taxonomy" id="1455920"/>
    <lineage>
        <taxon>Archaea</taxon>
        <taxon>Nitrososphaerota</taxon>
        <taxon>environmental samples</taxon>
    </lineage>
</organism>
<evidence type="ECO:0000256" key="5">
    <source>
        <dbReference type="ARBA" id="ARBA00023146"/>
    </source>
</evidence>
<dbReference type="EC" id="6.1.1.5" evidence="7"/>
<evidence type="ECO:0000256" key="4">
    <source>
        <dbReference type="ARBA" id="ARBA00022917"/>
    </source>
</evidence>
<keyword evidence="4" id="KW-0648">Protein biosynthesis</keyword>
<proteinExistence type="predicted"/>
<keyword evidence="5 7" id="KW-0030">Aminoacyl-tRNA synthetase</keyword>
<evidence type="ECO:0000256" key="2">
    <source>
        <dbReference type="ARBA" id="ARBA00022741"/>
    </source>
</evidence>
<keyword evidence="2" id="KW-0547">Nucleotide-binding</keyword>
<gene>
    <name evidence="7" type="primary">IARS</name>
    <name evidence="7" type="synonym">ileS</name>
</gene>
<protein>
    <submittedName>
        <fullName evidence="7">Isoleucyl-tRNA synthetase (IARS, ileS)</fullName>
        <ecNumber evidence="7">6.1.1.5</ecNumber>
    </submittedName>
</protein>
<dbReference type="InterPro" id="IPR023586">
    <property type="entry name" value="Ile-tRNA-ligase_type2"/>
</dbReference>
<dbReference type="PANTHER" id="PTHR42780">
    <property type="entry name" value="SOLEUCYL-TRNA SYNTHETASE"/>
    <property type="match status" value="1"/>
</dbReference>
<accession>A0A075FS45</accession>
<dbReference type="AlphaFoldDB" id="A0A075FS45"/>
<feature type="domain" description="Aminoacyl-tRNA synthetase class Ia" evidence="6">
    <location>
        <begin position="3"/>
        <end position="138"/>
    </location>
</feature>
<evidence type="ECO:0000259" key="6">
    <source>
        <dbReference type="Pfam" id="PF00133"/>
    </source>
</evidence>
<dbReference type="PANTHER" id="PTHR42780:SF1">
    <property type="entry name" value="ISOLEUCINE--TRNA LIGASE, CYTOPLASMIC"/>
    <property type="match status" value="1"/>
</dbReference>
<keyword evidence="1 7" id="KW-0436">Ligase</keyword>
<dbReference type="InterPro" id="IPR002300">
    <property type="entry name" value="aa-tRNA-synth_Ia"/>
</dbReference>
<dbReference type="GO" id="GO:0004822">
    <property type="term" value="F:isoleucine-tRNA ligase activity"/>
    <property type="evidence" value="ECO:0007669"/>
    <property type="project" value="UniProtKB-EC"/>
</dbReference>
<dbReference type="Gene3D" id="3.40.50.620">
    <property type="entry name" value="HUPs"/>
    <property type="match status" value="1"/>
</dbReference>
<dbReference type="EMBL" id="KF900422">
    <property type="protein sequence ID" value="AIE94465.1"/>
    <property type="molecule type" value="Genomic_DNA"/>
</dbReference>
<dbReference type="InterPro" id="IPR014729">
    <property type="entry name" value="Rossmann-like_a/b/a_fold"/>
</dbReference>
<reference evidence="7" key="1">
    <citation type="journal article" date="2014" name="Genome Biol. Evol.">
        <title>Pangenome evidence for extensive interdomain horizontal transfer affecting lineage core and shell genes in uncultured planktonic thaumarchaeota and euryarchaeota.</title>
        <authorList>
            <person name="Deschamps P."/>
            <person name="Zivanovic Y."/>
            <person name="Moreira D."/>
            <person name="Rodriguez-Valera F."/>
            <person name="Lopez-Garcia P."/>
        </authorList>
    </citation>
    <scope>NUCLEOTIDE SEQUENCE</scope>
</reference>
<dbReference type="Pfam" id="PF00133">
    <property type="entry name" value="tRNA-synt_1"/>
    <property type="match status" value="1"/>
</dbReference>
<evidence type="ECO:0000256" key="1">
    <source>
        <dbReference type="ARBA" id="ARBA00022598"/>
    </source>
</evidence>
<dbReference type="GO" id="GO:0006428">
    <property type="term" value="P:isoleucyl-tRNA aminoacylation"/>
    <property type="evidence" value="ECO:0007669"/>
    <property type="project" value="TreeGrafter"/>
</dbReference>
<sequence>MLDKLDDKAIKAAEDVEYFFEAPKNRFLEIIKEKHPWCISRERFWGCPIPIWNCKECGNIERLFSRKEIIEASSELPDGEDFELHRPWIDNVLIKCKKCSATMEREEFVLDTWHNSGSAPFASLDEAQYKEKFPLHFLQKELTKREDGHTHC</sequence>
<dbReference type="SUPFAM" id="SSF52374">
    <property type="entry name" value="Nucleotidylyl transferase"/>
    <property type="match status" value="1"/>
</dbReference>
<evidence type="ECO:0000256" key="3">
    <source>
        <dbReference type="ARBA" id="ARBA00022840"/>
    </source>
</evidence>
<name>A0A075FS45_9ARCH</name>
<keyword evidence="3" id="KW-0067">ATP-binding</keyword>